<feature type="domain" description="PLAT" evidence="7">
    <location>
        <begin position="577"/>
        <end position="692"/>
    </location>
</feature>
<dbReference type="FunFam" id="2.60.60.20:FF:000007">
    <property type="entry name" value="Lipoxygenase homology domain-containing protein 1"/>
    <property type="match status" value="1"/>
</dbReference>
<evidence type="ECO:0000256" key="2">
    <source>
        <dbReference type="ARBA" id="ARBA00022737"/>
    </source>
</evidence>
<keyword evidence="3" id="KW-1009">Hearing</keyword>
<accession>A0A2K5D7G2</accession>
<dbReference type="PANTHER" id="PTHR45901">
    <property type="entry name" value="PROTEIN CBG12474"/>
    <property type="match status" value="1"/>
</dbReference>
<evidence type="ECO:0000256" key="5">
    <source>
        <dbReference type="ARBA" id="ARBA00073102"/>
    </source>
</evidence>
<dbReference type="InterPro" id="IPR001024">
    <property type="entry name" value="PLAT/LH2_dom"/>
</dbReference>
<dbReference type="SUPFAM" id="SSF49723">
    <property type="entry name" value="Lipase/lipooxygenase domain (PLAT/LH2 domain)"/>
    <property type="match status" value="8"/>
</dbReference>
<dbReference type="AlphaFoldDB" id="A0A2K5D7G2"/>
<dbReference type="SMART" id="SM00308">
    <property type="entry name" value="LH2"/>
    <property type="match status" value="4"/>
</dbReference>
<dbReference type="Proteomes" id="UP000233020">
    <property type="component" value="Unplaced"/>
</dbReference>
<dbReference type="GO" id="GO:0007605">
    <property type="term" value="P:sensory perception of sound"/>
    <property type="evidence" value="ECO:0007669"/>
    <property type="project" value="UniProtKB-KW"/>
</dbReference>
<feature type="domain" description="PLAT" evidence="7">
    <location>
        <begin position="835"/>
        <end position="956"/>
    </location>
</feature>
<dbReference type="Gene3D" id="2.40.180.10">
    <property type="entry name" value="Catalase core domain"/>
    <property type="match status" value="5"/>
</dbReference>
<keyword evidence="9" id="KW-1185">Reference proteome</keyword>
<keyword evidence="2" id="KW-0677">Repeat</keyword>
<evidence type="ECO:0000256" key="6">
    <source>
        <dbReference type="PROSITE-ProRule" id="PRU00152"/>
    </source>
</evidence>
<dbReference type="Pfam" id="PF01477">
    <property type="entry name" value="PLAT"/>
    <property type="match status" value="6"/>
</dbReference>
<gene>
    <name evidence="8" type="primary">LOXHD1</name>
</gene>
<evidence type="ECO:0000256" key="4">
    <source>
        <dbReference type="ARBA" id="ARBA00023273"/>
    </source>
</evidence>
<dbReference type="FunFam" id="2.40.180.10:FF:000005">
    <property type="entry name" value="lipoxygenase homology domain-containing protein 1"/>
    <property type="match status" value="1"/>
</dbReference>
<keyword evidence="4" id="KW-0966">Cell projection</keyword>
<comment type="subcellular location">
    <subcellularLocation>
        <location evidence="1">Cell projection</location>
        <location evidence="1">Stereocilium</location>
    </subcellularLocation>
</comment>
<proteinExistence type="predicted"/>
<dbReference type="PROSITE" id="PS50095">
    <property type="entry name" value="PLAT"/>
    <property type="match status" value="6"/>
</dbReference>
<evidence type="ECO:0000313" key="9">
    <source>
        <dbReference type="Proteomes" id="UP000233020"/>
    </source>
</evidence>
<dbReference type="FunFam" id="2.40.180.10:FF:000004">
    <property type="entry name" value="Lipoxygenase homology domain-containing protein 1"/>
    <property type="match status" value="1"/>
</dbReference>
<dbReference type="InterPro" id="IPR052970">
    <property type="entry name" value="Inner_ear_hair_cell_LOXHD"/>
</dbReference>
<feature type="domain" description="PLAT" evidence="7">
    <location>
        <begin position="704"/>
        <end position="822"/>
    </location>
</feature>
<sequence length="1092" mass="124750">INSDRTFKSFPIHSHRYYFPCQRWLAVEEDDGQLSRELLPVDESYVLPQSEEGGQGSDNNPLDNLALEQKDKSTTFSVTIKTGVKKNAGTDANVFITLFGTQDDTGMTLLKSSKTNSNKFERDSIEIFTVETLDLGDLWKVRLGHDNTGKAPGWFVDWVEVDAPSLGKCMTFPCGRWLAKNEDDGSIVRDLFHAELQTRLYTPFVPYEITLYTSDVFAAGTDANIFIIIYGCDAVCTQQKYLCTNKREQKQFFERKSASRFIVEENPCIQGGTHALHPDALLLERKLETLTFPCDRWLATSEDDKKTIRELVPYDIFTEKYMKDGSLRQVYKEVEEPLDIVLYSVQIFTGNIPGAGTDAKVYITIYGDLGDTGERYLGKSENRTNKFERGTADTFIIEAADLGVIYKIKLRHDNSKWCADWYVEKVEIWNDTNEDEFLFLCGRWLSLKKEDGRLERLFYEKEYTGDRSSNCSSPADFWEIALSSKMADVDINTVTGPMADYVQEGPIIPYYVSVTTGKHKDAATDSRAFIFLIGEEDERSNRIWLDYPRGKRGFSRGSVEEFYVAGLDVGVIKKIEVLYEMTVWTGDVVGGGTDSNIFMTLYGINGSTEEMQLDKKKARFEREQNDTFIMEILDIAPFTKMRIRIDGLGSRPEWFLERILLKNMNTGDLTMFYYGDWLSQRKGKKTLVCEMCAVIDEEEMMEWTSYTVAVKTSDILGAGTDANVFIIIFGENGDSGTLALKQSANWNKFERNNTDTFNFPDMLSLGHLCKLRVWHDNKGIFPGWHLSYVDVKDNSRDETFRFQCDCWLSKSEGDGQTVRDFACANNKINDELEETTYEIVIETGNGGETRENVWLILEGRKNRSKEFLVENSSRQRAFRKGTTDTFEFDSIYLGDIASLCVGHLAREDRFIPKRELAWHVKTITITEMEYGNVYFFNCDCLIPLKRKRKYFKVFEVTKTTESFASKIQSLVPVKYEVIVTTGYEPGAGTDANVFVTIFGANGDTGKRELKQKMRNLFERGSTDRFFLETLELGELRKVRLEHDGSGYCAGWLVEKVEVTNTSTGVATIFNCGRWLDKKRGDGLTWRDLFPSV</sequence>
<dbReference type="FunFam" id="2.60.60.20:FF:000004">
    <property type="entry name" value="Lipoxygenase homology domain-containing protein 1"/>
    <property type="match status" value="1"/>
</dbReference>
<dbReference type="Ensembl" id="ENSANAT00000034744.1">
    <property type="protein sequence ID" value="ENSANAP00000016890.1"/>
    <property type="gene ID" value="ENSANAG00000026289.1"/>
</dbReference>
<dbReference type="GeneTree" id="ENSGT00390000018830"/>
<evidence type="ECO:0000313" key="8">
    <source>
        <dbReference type="Ensembl" id="ENSANAP00000016890.1"/>
    </source>
</evidence>
<feature type="domain" description="PLAT" evidence="7">
    <location>
        <begin position="341"/>
        <end position="459"/>
    </location>
</feature>
<dbReference type="InterPro" id="IPR036392">
    <property type="entry name" value="PLAT/LH2_dom_sf"/>
</dbReference>
<reference evidence="8" key="2">
    <citation type="submission" date="2025-09" db="UniProtKB">
        <authorList>
            <consortium name="Ensembl"/>
        </authorList>
    </citation>
    <scope>IDENTIFICATION</scope>
</reference>
<evidence type="ECO:0000256" key="1">
    <source>
        <dbReference type="ARBA" id="ARBA00004645"/>
    </source>
</evidence>
<feature type="domain" description="PLAT" evidence="7">
    <location>
        <begin position="74"/>
        <end position="192"/>
    </location>
</feature>
<dbReference type="PANTHER" id="PTHR45901:SF3">
    <property type="entry name" value="LIPOXYGENASE HOMOLOGY DOMAIN-CONTAINING PROTEIN 1"/>
    <property type="match status" value="1"/>
</dbReference>
<feature type="domain" description="PLAT" evidence="7">
    <location>
        <begin position="973"/>
        <end position="1089"/>
    </location>
</feature>
<dbReference type="CDD" id="cd01756">
    <property type="entry name" value="PLAT_repeat"/>
    <property type="match status" value="5"/>
</dbReference>
<evidence type="ECO:0000259" key="7">
    <source>
        <dbReference type="PROSITE" id="PS50095"/>
    </source>
</evidence>
<comment type="caution">
    <text evidence="6">Lacks conserved residue(s) required for the propagation of feature annotation.</text>
</comment>
<reference evidence="8" key="1">
    <citation type="submission" date="2025-08" db="UniProtKB">
        <authorList>
            <consortium name="Ensembl"/>
        </authorList>
    </citation>
    <scope>IDENTIFICATION</scope>
</reference>
<organism evidence="8 9">
    <name type="scientific">Aotus nancymaae</name>
    <name type="common">Ma's night monkey</name>
    <dbReference type="NCBI Taxonomy" id="37293"/>
    <lineage>
        <taxon>Eukaryota</taxon>
        <taxon>Metazoa</taxon>
        <taxon>Chordata</taxon>
        <taxon>Craniata</taxon>
        <taxon>Vertebrata</taxon>
        <taxon>Euteleostomi</taxon>
        <taxon>Mammalia</taxon>
        <taxon>Eutheria</taxon>
        <taxon>Euarchontoglires</taxon>
        <taxon>Primates</taxon>
        <taxon>Haplorrhini</taxon>
        <taxon>Platyrrhini</taxon>
        <taxon>Aotidae</taxon>
        <taxon>Aotus</taxon>
    </lineage>
</organism>
<evidence type="ECO:0000256" key="3">
    <source>
        <dbReference type="ARBA" id="ARBA00022740"/>
    </source>
</evidence>
<protein>
    <recommendedName>
        <fullName evidence="5">Lipoxygenase homology domain-containing protein 1</fullName>
    </recommendedName>
</protein>
<dbReference type="FunFam" id="2.40.180.10:FF:000006">
    <property type="entry name" value="lipoxygenase homology domain-containing protein 1"/>
    <property type="match status" value="1"/>
</dbReference>
<dbReference type="Gene3D" id="2.60.60.20">
    <property type="entry name" value="PLAT/LH2 domain"/>
    <property type="match status" value="4"/>
</dbReference>
<dbReference type="GO" id="GO:0032420">
    <property type="term" value="C:stereocilium"/>
    <property type="evidence" value="ECO:0007669"/>
    <property type="project" value="UniProtKB-SubCell"/>
</dbReference>
<name>A0A2K5D7G2_AOTNA</name>